<feature type="region of interest" description="Disordered" evidence="4">
    <location>
        <begin position="2395"/>
        <end position="2415"/>
    </location>
</feature>
<sequence length="2680" mass="287042">MSAELDVVKTYSDRVYVSSTMVRHEGTVLAFAMDDSRRIYYTVLDMSRYDPARGELDAAYWTADPIEVPFPAEIERAGFAAVGTTTMPVVKRGGRVESRPEEVLALEETDRFLSTTARLTAAAPIQVLSDSGYIVVLRQAIESTHPDMVHVLRDGGVSGDPDRTDYLIVDGTRAPIVADTLLCDRFLLVDGSLAPVAQVRFRRSRRKGQPASPTDSLGAVDMEGLTFREPTLELDFVRHLVEGRFAALLTPTAVQNQRRWQIFAHNAATARIDSFNIEQDADGLFDLQGSRYWTSPDERYRNAVYEREPGQCPFTGQELVPLVSETGHAETALAYNGTSGYVDLGSAPGICFRSADFSIEAWISPQSGGGPVAARRDADTATGFALRVAAGGQLVLEYGRTTLTSAGRLAAGVWAHVAAVYDGTTLALYIDGVVAASTPAPSAADGSAGLRIGSAVAGGFFAGTIDEVRFWNRCRARGELLDDRNHRLVGNEPGLIAYYRFDEGTGTTAYDQSDGNVRGTLVGGLTWTTSDAPVGDHPGVRRDSFTVAGRRVCSGLAATLYYQQEMAPTGYDGTAKPVKRQARVLLAFSTEDESAAGTDSTACVASIDFGVGIDGRLAEVPDMLTLPDVGRPVEETADRVSELTRTVEQLYGEVELLGPQIATLDAAYADIQRRIQGYDPELAGDLRLRTDVSDANVYHLAYMTATRWNAQQRVDVRDTGEGSMFAPVRGAPTAAEVWRLVRVPDAHASDGSAVYSIKHVQTGRTLVAADSASYGAAFAMRTLSGTPPPAAQVVIKKTTATLWKIFSALSGNQIGWSGRFYPAGTIGTCQFLVDHPADTTAAALQTQLTAAQADLDNRVRAARAADPRLVGELRLRMYPAQTTHPNYGKLATPVVWASNVQNRSTNDGAQLGFLSNTPVPQDTWRLIQIPGVTGPDGSTVYRLQHVVSGKTTVASNNAAWSALFQLQTVSGVISPSAQIIIRGAGAGADRWMIESALSGNRIGGNSSFYEAASGVAFAIEQVDAAAAATEYQALQDGVTAAQATVDKLRSDLEARQFPELAVLHTQLTATDGQRAQKRLALAAAQHELQSAREELARLTGCLFGTADLVLPVPRISADRTGLSCDGALLRFARTPFAPFLMDSANGRVVLYFRGFNRQFFAAYLDTAVARGAHQLTGAAATVQFTAVEPGMDMTDMRISVTDATEPGLCTLTIAQGEVTETWHCLPRRVSTAAAILAGTPADPLLLGVVAKVNTSGVELESPTLLHVPAASYIRIGKSVYVSSGDHPAGATAVTVTTTPTGPVAGDEVSLVSYDYGQAVCSQPGVALSNGSRWVAIGAAPIDVPLPNGVSTLLMAGYAARWRGDAPGRAFTFDGVAQRLSLPADRLDRVTTTGDLTVETWIKPVRAGARSRLLHVNHDNARASMGLLEASASGGIGFDSSDDRVTVTGVDLSATDFTVEFWMRRPTGKAGGDTVLSCTGAFAVAWTTNSALRFTVGGSAETLDTPASYADNAWHHWAFTCDRTARTTTIVCDGHEVARRTVTTLPSGHNPLIVGGASANQTFFTGTLAEPRIWSRARAVADIAADKDRRTAPNEADLLCAWIFTEGQLTDLTSGRRHGVLSGSPTAAGTALRGYRVFAMVGDKHRVSRETYLCGEWAHLALVYGQSWALRFDGSSWAETPDDDVLDVTGDLTLEIFGVVDALGSQQGLLTKGRLGDGTGGSCPYQLSVLPDGRLEFAFEEPGPQIVRFTSGEAITAGVFHRIAVVRTAGSSTQEVSGTKQFTYTDAAGHVTTQSVDVVEGVDAKAWDDIRFVIDGREVGVSRYTGPGPRGNDGALRIGQTLEGTALHSLRGTIGEVRIWGKSRKTDQLGQPVEPRDSGLISRWTFEENTGNVSDDRVGGHAVRLRGTRWCADPDPTASSFQLLRNGQTVPADVTAPAAPADFGDDQLTLAGCLRSGQAAELFEGTLEEVRLWRVTRTREQILDSMFTRLKGDKQDLIGYWTFDSDSTTLTADAVSDHGLRGNDLTLTADATRPAIVLSTAPVSTDTAVVRSALAGIRTTFHELIDASPAAAEYADMQYTVSGEASGVLKRCYSELLGGRWQLTTGYKVGDMVCEWVSQVQYDPQLIGFIEGAPPVPSENLTGGKPAGCAAVTFRQADQVTSSLSSAHNRSVTMALKTAVNTEFNVDVMTMVAPLGFGVAKKLIDLKFTGSVSGKMEFANSWSDETSISQGLDTHRDTSATLTGHWENPTQVLNSTVGPRFLPANHGYALVQSETADVFALRLAHSGTLVAYRMQPNPDIPKDWNIISFPINPQYTKQGTLDGAIGIDEHGKVCDPAYPMAARRGEYSYYKPREAYAIKRRILREQQQLAAYYDGVSTDTAAPDPTAERAARLLESFGGPTGNSDEQPRKPEASGSFANRNLANTYVWTADGGFFAETSGTIDVVTETIGGSYSLSGSTTVGWGFKAEFVGATAGGQFDATLAGGMTTTRHRSSEATHSTSVEVTCDPSGDLGAYDATGQPVYTATGEQQQVPGKVDAYRFMTFYLGQDTTNFDDFYNKVIDPLWLTGSHDPNAVALRQARQPGRKPPCWRILHRVTFVSRVLPPVPSADAPPLEQSMHAIDIASNYELIRRLDPYVRTAATSMARLADATTTALARQLPELIPHTIDITQLLADYYGVTD</sequence>
<dbReference type="Pfam" id="PF13385">
    <property type="entry name" value="Laminin_G_3"/>
    <property type="match status" value="2"/>
</dbReference>
<dbReference type="EMBL" id="CP017839">
    <property type="protein sequence ID" value="APA97767.1"/>
    <property type="molecule type" value="Genomic_DNA"/>
</dbReference>
<keyword evidence="2" id="KW-1015">Disulfide bond</keyword>
<evidence type="ECO:0000313" key="6">
    <source>
        <dbReference type="EMBL" id="APA97767.1"/>
    </source>
</evidence>
<evidence type="ECO:0000256" key="1">
    <source>
        <dbReference type="ARBA" id="ARBA00022729"/>
    </source>
</evidence>
<dbReference type="SUPFAM" id="SSF49899">
    <property type="entry name" value="Concanavalin A-like lectins/glucanases"/>
    <property type="match status" value="4"/>
</dbReference>
<feature type="domain" description="LamG-like jellyroll fold" evidence="5">
    <location>
        <begin position="1454"/>
        <end position="1580"/>
    </location>
</feature>
<dbReference type="InterPro" id="IPR013320">
    <property type="entry name" value="ConA-like_dom_sf"/>
</dbReference>
<evidence type="ECO:0000313" key="7">
    <source>
        <dbReference type="Proteomes" id="UP000180166"/>
    </source>
</evidence>
<proteinExistence type="predicted"/>
<dbReference type="InterPro" id="IPR006558">
    <property type="entry name" value="LamG-like"/>
</dbReference>
<dbReference type="SMART" id="SM00560">
    <property type="entry name" value="LamGL"/>
    <property type="match status" value="2"/>
</dbReference>
<protein>
    <recommendedName>
        <fullName evidence="5">LamG-like jellyroll fold domain-containing protein</fullName>
    </recommendedName>
</protein>
<evidence type="ECO:0000256" key="2">
    <source>
        <dbReference type="ARBA" id="ARBA00023157"/>
    </source>
</evidence>
<name>A0ABC8AVA1_9NOCA</name>
<evidence type="ECO:0000256" key="4">
    <source>
        <dbReference type="SAM" id="MobiDB-lite"/>
    </source>
</evidence>
<dbReference type="KEGG" id="nsr:NS506_03718"/>
<dbReference type="Proteomes" id="UP000180166">
    <property type="component" value="Chromosome"/>
</dbReference>
<dbReference type="Gene3D" id="2.60.120.200">
    <property type="match status" value="4"/>
</dbReference>
<gene>
    <name evidence="6" type="ORF">NS506_03718</name>
</gene>
<organism evidence="6 7">
    <name type="scientific">Nocardia seriolae</name>
    <dbReference type="NCBI Taxonomy" id="37332"/>
    <lineage>
        <taxon>Bacteria</taxon>
        <taxon>Bacillati</taxon>
        <taxon>Actinomycetota</taxon>
        <taxon>Actinomycetes</taxon>
        <taxon>Mycobacteriales</taxon>
        <taxon>Nocardiaceae</taxon>
        <taxon>Nocardia</taxon>
    </lineage>
</organism>
<keyword evidence="1" id="KW-0732">Signal</keyword>
<evidence type="ECO:0000256" key="3">
    <source>
        <dbReference type="SAM" id="Coils"/>
    </source>
</evidence>
<feature type="coiled-coil region" evidence="3">
    <location>
        <begin position="1074"/>
        <end position="1101"/>
    </location>
</feature>
<dbReference type="RefSeq" id="WP_071344008.1">
    <property type="nucleotide sequence ID" value="NZ_CP017839.1"/>
</dbReference>
<evidence type="ECO:0000259" key="5">
    <source>
        <dbReference type="SMART" id="SM00560"/>
    </source>
</evidence>
<reference evidence="6 7" key="1">
    <citation type="submission" date="2016-10" db="EMBL/GenBank/DDBJ databases">
        <title>Genome sequence of Nocardia seriolae strain EM150506, isolated from Anguila japonica.</title>
        <authorList>
            <person name="Han H.-J."/>
        </authorList>
    </citation>
    <scope>NUCLEOTIDE SEQUENCE [LARGE SCALE GENOMIC DNA]</scope>
    <source>
        <strain evidence="6 7">EM150506</strain>
    </source>
</reference>
<accession>A0ABC8AVA1</accession>
<keyword evidence="3" id="KW-0175">Coiled coil</keyword>
<feature type="domain" description="LamG-like jellyroll fold" evidence="5">
    <location>
        <begin position="355"/>
        <end position="478"/>
    </location>
</feature>